<dbReference type="Pfam" id="PF02254">
    <property type="entry name" value="TrkA_N"/>
    <property type="match status" value="1"/>
</dbReference>
<comment type="subcellular location">
    <subcellularLocation>
        <location evidence="1">Cell membrane</location>
        <topology evidence="1">Multi-pass membrane protein</topology>
    </subcellularLocation>
</comment>
<keyword evidence="2" id="KW-0472">Membrane</keyword>
<feature type="transmembrane region" description="Helical" evidence="2">
    <location>
        <begin position="54"/>
        <end position="76"/>
    </location>
</feature>
<dbReference type="PROSITE" id="PS51201">
    <property type="entry name" value="RCK_N"/>
    <property type="match status" value="1"/>
</dbReference>
<dbReference type="SUPFAM" id="SSF116726">
    <property type="entry name" value="TrkA C-terminal domain-like"/>
    <property type="match status" value="1"/>
</dbReference>
<evidence type="ECO:0000256" key="1">
    <source>
        <dbReference type="ARBA" id="ARBA00004651"/>
    </source>
</evidence>
<dbReference type="AlphaFoldDB" id="A1ZHB6"/>
<evidence type="ECO:0000313" key="6">
    <source>
        <dbReference type="Proteomes" id="UP000004095"/>
    </source>
</evidence>
<feature type="domain" description="RCK N-terminal" evidence="3">
    <location>
        <begin position="97"/>
        <end position="213"/>
    </location>
</feature>
<dbReference type="PROSITE" id="PS51202">
    <property type="entry name" value="RCK_C"/>
    <property type="match status" value="1"/>
</dbReference>
<gene>
    <name evidence="5" type="ORF">M23134_08214</name>
</gene>
<name>A1ZHB6_MICM2</name>
<proteinExistence type="predicted"/>
<evidence type="ECO:0000259" key="4">
    <source>
        <dbReference type="PROSITE" id="PS51202"/>
    </source>
</evidence>
<dbReference type="EMBL" id="AAWS01000007">
    <property type="protein sequence ID" value="EAY30385.1"/>
    <property type="molecule type" value="Genomic_DNA"/>
</dbReference>
<accession>A1ZHB6</accession>
<comment type="caution">
    <text evidence="5">The sequence shown here is derived from an EMBL/GenBank/DDBJ whole genome shotgun (WGS) entry which is preliminary data.</text>
</comment>
<evidence type="ECO:0000259" key="3">
    <source>
        <dbReference type="PROSITE" id="PS51201"/>
    </source>
</evidence>
<dbReference type="RefSeq" id="WP_002695378.1">
    <property type="nucleotide sequence ID" value="NZ_AAWS01000007.1"/>
</dbReference>
<dbReference type="InterPro" id="IPR013099">
    <property type="entry name" value="K_chnl_dom"/>
</dbReference>
<dbReference type="InterPro" id="IPR006037">
    <property type="entry name" value="RCK_C"/>
</dbReference>
<feature type="transmembrane region" description="Helical" evidence="2">
    <location>
        <begin position="23"/>
        <end position="42"/>
    </location>
</feature>
<reference evidence="5 6" key="1">
    <citation type="submission" date="2007-01" db="EMBL/GenBank/DDBJ databases">
        <authorList>
            <person name="Haygood M."/>
            <person name="Podell S."/>
            <person name="Anderson C."/>
            <person name="Hopkinson B."/>
            <person name="Roe K."/>
            <person name="Barbeau K."/>
            <person name="Gaasterland T."/>
            <person name="Ferriera S."/>
            <person name="Johnson J."/>
            <person name="Kravitz S."/>
            <person name="Beeson K."/>
            <person name="Sutton G."/>
            <person name="Rogers Y.-H."/>
            <person name="Friedman R."/>
            <person name="Frazier M."/>
            <person name="Venter J.C."/>
        </authorList>
    </citation>
    <scope>NUCLEOTIDE SEQUENCE [LARGE SCALE GENOMIC DNA]</scope>
    <source>
        <strain evidence="5 6">ATCC 23134</strain>
    </source>
</reference>
<dbReference type="GO" id="GO:0006813">
    <property type="term" value="P:potassium ion transport"/>
    <property type="evidence" value="ECO:0007669"/>
    <property type="project" value="InterPro"/>
</dbReference>
<keyword evidence="6" id="KW-1185">Reference proteome</keyword>
<organism evidence="5 6">
    <name type="scientific">Microscilla marina ATCC 23134</name>
    <dbReference type="NCBI Taxonomy" id="313606"/>
    <lineage>
        <taxon>Bacteria</taxon>
        <taxon>Pseudomonadati</taxon>
        <taxon>Bacteroidota</taxon>
        <taxon>Cytophagia</taxon>
        <taxon>Cytophagales</taxon>
        <taxon>Microscillaceae</taxon>
        <taxon>Microscilla</taxon>
    </lineage>
</organism>
<dbReference type="PANTHER" id="PTHR43833:SF9">
    <property type="entry name" value="POTASSIUM CHANNEL PROTEIN YUGO-RELATED"/>
    <property type="match status" value="1"/>
</dbReference>
<dbReference type="InterPro" id="IPR036291">
    <property type="entry name" value="NAD(P)-bd_dom_sf"/>
</dbReference>
<evidence type="ECO:0000313" key="5">
    <source>
        <dbReference type="EMBL" id="EAY30385.1"/>
    </source>
</evidence>
<dbReference type="Proteomes" id="UP000004095">
    <property type="component" value="Unassembled WGS sequence"/>
</dbReference>
<dbReference type="Pfam" id="PF02080">
    <property type="entry name" value="TrkA_C"/>
    <property type="match status" value="1"/>
</dbReference>
<dbReference type="Gene3D" id="3.30.70.1450">
    <property type="entry name" value="Regulator of K+ conductance, C-terminal domain"/>
    <property type="match status" value="1"/>
</dbReference>
<dbReference type="InterPro" id="IPR050721">
    <property type="entry name" value="Trk_Ktr_HKT_K-transport"/>
</dbReference>
<dbReference type="Pfam" id="PF07885">
    <property type="entry name" value="Ion_trans_2"/>
    <property type="match status" value="1"/>
</dbReference>
<keyword evidence="2" id="KW-1133">Transmembrane helix</keyword>
<dbReference type="GO" id="GO:0008324">
    <property type="term" value="F:monoatomic cation transmembrane transporter activity"/>
    <property type="evidence" value="ECO:0007669"/>
    <property type="project" value="InterPro"/>
</dbReference>
<feature type="domain" description="RCK C-terminal" evidence="4">
    <location>
        <begin position="233"/>
        <end position="322"/>
    </location>
</feature>
<dbReference type="eggNOG" id="COG1226">
    <property type="taxonomic scope" value="Bacteria"/>
</dbReference>
<dbReference type="InterPro" id="IPR036721">
    <property type="entry name" value="RCK_C_sf"/>
</dbReference>
<keyword evidence="2" id="KW-0812">Transmembrane</keyword>
<dbReference type="SUPFAM" id="SSF51735">
    <property type="entry name" value="NAD(P)-binding Rossmann-fold domains"/>
    <property type="match status" value="1"/>
</dbReference>
<protein>
    <submittedName>
        <fullName evidence="5">Potassium uptake protein, TrkA family</fullName>
    </submittedName>
</protein>
<dbReference type="GO" id="GO:0005886">
    <property type="term" value="C:plasma membrane"/>
    <property type="evidence" value="ECO:0007669"/>
    <property type="project" value="UniProtKB-SubCell"/>
</dbReference>
<dbReference type="SUPFAM" id="SSF81324">
    <property type="entry name" value="Voltage-gated potassium channels"/>
    <property type="match status" value="1"/>
</dbReference>
<dbReference type="Gene3D" id="1.10.287.70">
    <property type="match status" value="1"/>
</dbReference>
<dbReference type="Gene3D" id="3.40.50.720">
    <property type="entry name" value="NAD(P)-binding Rossmann-like Domain"/>
    <property type="match status" value="1"/>
</dbReference>
<dbReference type="PANTHER" id="PTHR43833">
    <property type="entry name" value="POTASSIUM CHANNEL PROTEIN 2-RELATED-RELATED"/>
    <property type="match status" value="1"/>
</dbReference>
<evidence type="ECO:0000256" key="2">
    <source>
        <dbReference type="SAM" id="Phobius"/>
    </source>
</evidence>
<sequence length="327" mass="36492">MLFLLSIGIGISGFMFIEENYTFIDAFYMTVITIATVGFTEVHPLSDAGRLFTSFYIVINLGIFALFASVLTTYLFEGELREILNNYNSIRKVNKMKDHVIVCGFGRNGIRACEELQKNNIPFVVVEQDPELLKELAPSEIVYIEGDATHDEILKTAGVERAQALITTLPKDADSVFVTLTARQMNTGINIVARANETSAESKLIRAGANRLVRPDLIGGTYMANLITKPGVVEFLDMISGTGELKLEEFSFEDMKENFREKSIMDLDIRKKSGATIMAFKAGEKRSFMINPHPSTKITNGDVMIVLGTEDQIKSFANYYTTKKLML</sequence>
<dbReference type="InterPro" id="IPR003148">
    <property type="entry name" value="RCK_N"/>
</dbReference>